<name>F4RPT8_MELLP</name>
<dbReference type="VEuPathDB" id="FungiDB:MELLADRAFT_87869"/>
<feature type="compositionally biased region" description="Low complexity" evidence="1">
    <location>
        <begin position="590"/>
        <end position="600"/>
    </location>
</feature>
<feature type="region of interest" description="Disordered" evidence="1">
    <location>
        <begin position="375"/>
        <end position="398"/>
    </location>
</feature>
<feature type="compositionally biased region" description="Polar residues" evidence="1">
    <location>
        <begin position="945"/>
        <end position="962"/>
    </location>
</feature>
<feature type="compositionally biased region" description="Low complexity" evidence="1">
    <location>
        <begin position="919"/>
        <end position="933"/>
    </location>
</feature>
<keyword evidence="3" id="KW-1185">Reference proteome</keyword>
<feature type="compositionally biased region" description="Pro residues" evidence="1">
    <location>
        <begin position="378"/>
        <end position="397"/>
    </location>
</feature>
<dbReference type="GeneID" id="18934675"/>
<protein>
    <submittedName>
        <fullName evidence="2">Uncharacterized protein</fullName>
    </submittedName>
</protein>
<dbReference type="HOGENOM" id="CLU_254859_0_0_1"/>
<reference evidence="3" key="1">
    <citation type="journal article" date="2011" name="Proc. Natl. Acad. Sci. U.S.A.">
        <title>Obligate biotrophy features unraveled by the genomic analysis of rust fungi.</title>
        <authorList>
            <person name="Duplessis S."/>
            <person name="Cuomo C.A."/>
            <person name="Lin Y.-C."/>
            <person name="Aerts A."/>
            <person name="Tisserant E."/>
            <person name="Veneault-Fourrey C."/>
            <person name="Joly D.L."/>
            <person name="Hacquard S."/>
            <person name="Amselem J."/>
            <person name="Cantarel B.L."/>
            <person name="Chiu R."/>
            <person name="Coutinho P.M."/>
            <person name="Feau N."/>
            <person name="Field M."/>
            <person name="Frey P."/>
            <person name="Gelhaye E."/>
            <person name="Goldberg J."/>
            <person name="Grabherr M.G."/>
            <person name="Kodira C.D."/>
            <person name="Kohler A."/>
            <person name="Kuees U."/>
            <person name="Lindquist E.A."/>
            <person name="Lucas S.M."/>
            <person name="Mago R."/>
            <person name="Mauceli E."/>
            <person name="Morin E."/>
            <person name="Murat C."/>
            <person name="Pangilinan J.L."/>
            <person name="Park R."/>
            <person name="Pearson M."/>
            <person name="Quesneville H."/>
            <person name="Rouhier N."/>
            <person name="Sakthikumar S."/>
            <person name="Salamov A.A."/>
            <person name="Schmutz J."/>
            <person name="Selles B."/>
            <person name="Shapiro H."/>
            <person name="Tanguay P."/>
            <person name="Tuskan G.A."/>
            <person name="Henrissat B."/>
            <person name="Van de Peer Y."/>
            <person name="Rouze P."/>
            <person name="Ellis J.G."/>
            <person name="Dodds P.N."/>
            <person name="Schein J.E."/>
            <person name="Zhong S."/>
            <person name="Hamelin R.C."/>
            <person name="Grigoriev I.V."/>
            <person name="Szabo L.J."/>
            <person name="Martin F."/>
        </authorList>
    </citation>
    <scope>NUCLEOTIDE SEQUENCE [LARGE SCALE GENOMIC DNA]</scope>
    <source>
        <strain evidence="3">98AG31 / pathotype 3-4-7</strain>
    </source>
</reference>
<gene>
    <name evidence="2" type="ORF">MELLADRAFT_87869</name>
</gene>
<dbReference type="RefSeq" id="XP_007411169.1">
    <property type="nucleotide sequence ID" value="XM_007411107.1"/>
</dbReference>
<feature type="compositionally biased region" description="Pro residues" evidence="1">
    <location>
        <begin position="683"/>
        <end position="692"/>
    </location>
</feature>
<evidence type="ECO:0000256" key="1">
    <source>
        <dbReference type="SAM" id="MobiDB-lite"/>
    </source>
</evidence>
<sequence>MSGRSLASSSSSSRHSDSDEESSSLTKTTPQPQSNNVSQHQTPALRDSQADRLKGEVVWVTVQAYEGTLIQQLAWFTTQLGSDKLTLSLYDTLQAAGKRVEDELFRLRNGTFENDPDSLVQVMLPPRPTANALGKRRAASPVPSASSSKEQRRTLPDATNDRGNPSSGPSAAKSRKVAALKTPEPRPKLPRDAKRRGELSRVASGSSDYRPPSRRRSPIAQATKSPSPPLVYTPNPATSAANVNALFSKVANNIVEYSRQPSSIPVMVEDDSDPFYEFFSTPFERPPVNQPLDTPLVDYVTEAWDTAFPPARFRREFLRSGMNAYQLLFSWFAGVRRDPRWTTSDTMAMMDRYEAILKLLKLSVVPFAIVQPEIRRSPTPPLGPEPPAPAPASPTPLDPIIDFEQPLVDEPLAEDPAPILNPMPASLEEVLSQIETIAQLPSSIPAGEPEGEFHGFFRGSFFPDEPYEADEMWDQVDPYLNARIGRDVLPQTLRRGHYGIDGLFWHWLVRARTLRGWDNACDGPLQVKLQGALTLLKEAVLPGTPEHGNAPNPASHEETVNDVYEDPVPGNPTKTKEDTGTDANEVQVEANPSSSNADSPNPAPDEDTVNEPDEEPVQGNLTETTSQTLPETAVCLEQEVTGKDPGEEGNPTQTTSRKTPTVEKSNVGSMIPSGKEPSGNTPSSPPAPPLDPRIPLIPQAIVTPGPPIPPLEPRISAIPQAVPTPVPPIPANQLQPHTCSTSTRVESQVPSTPIPNPPLTNSQPNHTRRPRSIPSRVESQVPSTPIPNSAPTNSQPNYPKPFPDSLEEVLSEIETVAKHSTIPVAQPESKFHGFFRHSFLPKEPYQDHELWDQVDDYLNAWIGADVLPRTLHQGRYAFRGWDDHCDEAVEAKLRGVVTLLKRKVKPPQLAPLDPQLVEQSTSAQQSGSQATSTRIPIKRRIDADSQVTTPPKRTKVSPSPGNSEDDTDPGPSGSSSRELMTNQGHQDQVPDSVQKAAPTGLWMMAQSPLFDVTSASIGANKLLPQDVPQVYRAMINLLLRRKEGIDVPAKPPIQEAEPFGVKNKLSVRAWLSRNPNSFLVRSAGEAPWYRHDIFNFTSPNYELPTTTDDKVQTTYVHEILSLFYSPGTKRINQAVRMIVAAVTFARMDTNELPVDYTPPEVEYPNQDIGQCLQAAHHFKNLHETKQQTQCAAECMEVMTGMVNRLYTVFEAVASLQAKFHHALYLSLTPTDRHNKLLSDYEAMTHTLGTGSMASHVLGPLVAFLVSAVKGLMIFPHDKAQFGSVKLSHFLVLVNQMNGQGPIDEPIWKYTQKYILETIENIFFPTGFDPSNLNDVGWDGHEVSKFQLAKALEVDLYNFCVNRTKFSGGEIYRDPLFDLPDIQVAKDPNKKK</sequence>
<dbReference type="STRING" id="747676.F4RPT8"/>
<feature type="region of interest" description="Disordered" evidence="1">
    <location>
        <begin position="1"/>
        <end position="49"/>
    </location>
</feature>
<feature type="compositionally biased region" description="Polar residues" evidence="1">
    <location>
        <begin position="26"/>
        <end position="42"/>
    </location>
</feature>
<feature type="compositionally biased region" description="Low complexity" evidence="1">
    <location>
        <begin position="1"/>
        <end position="13"/>
    </location>
</feature>
<feature type="compositionally biased region" description="Polar residues" evidence="1">
    <location>
        <begin position="732"/>
        <end position="751"/>
    </location>
</feature>
<feature type="compositionally biased region" description="Polar residues" evidence="1">
    <location>
        <begin position="619"/>
        <end position="630"/>
    </location>
</feature>
<feature type="region of interest" description="Disordered" evidence="1">
    <location>
        <begin position="542"/>
        <end position="802"/>
    </location>
</feature>
<proteinExistence type="predicted"/>
<accession>F4RPT8</accession>
<evidence type="ECO:0000313" key="3">
    <source>
        <dbReference type="Proteomes" id="UP000001072"/>
    </source>
</evidence>
<feature type="compositionally biased region" description="Polar residues" evidence="1">
    <location>
        <begin position="650"/>
        <end position="668"/>
    </location>
</feature>
<dbReference type="Proteomes" id="UP000001072">
    <property type="component" value="Unassembled WGS sequence"/>
</dbReference>
<organism evidence="3">
    <name type="scientific">Melampsora larici-populina (strain 98AG31 / pathotype 3-4-7)</name>
    <name type="common">Poplar leaf rust fungus</name>
    <dbReference type="NCBI Taxonomy" id="747676"/>
    <lineage>
        <taxon>Eukaryota</taxon>
        <taxon>Fungi</taxon>
        <taxon>Dikarya</taxon>
        <taxon>Basidiomycota</taxon>
        <taxon>Pucciniomycotina</taxon>
        <taxon>Pucciniomycetes</taxon>
        <taxon>Pucciniales</taxon>
        <taxon>Melampsoraceae</taxon>
        <taxon>Melampsora</taxon>
    </lineage>
</organism>
<evidence type="ECO:0000313" key="2">
    <source>
        <dbReference type="EMBL" id="EGG05680.1"/>
    </source>
</evidence>
<feature type="region of interest" description="Disordered" evidence="1">
    <location>
        <begin position="911"/>
        <end position="992"/>
    </location>
</feature>
<feature type="compositionally biased region" description="Low complexity" evidence="1">
    <location>
        <begin position="139"/>
        <end position="148"/>
    </location>
</feature>
<dbReference type="KEGG" id="mlr:MELLADRAFT_87869"/>
<feature type="region of interest" description="Disordered" evidence="1">
    <location>
        <begin position="130"/>
        <end position="231"/>
    </location>
</feature>
<dbReference type="EMBL" id="GL883112">
    <property type="protein sequence ID" value="EGG05680.1"/>
    <property type="molecule type" value="Genomic_DNA"/>
</dbReference>
<feature type="compositionally biased region" description="Low complexity" evidence="1">
    <location>
        <begin position="693"/>
        <end position="703"/>
    </location>
</feature>
<feature type="compositionally biased region" description="Acidic residues" evidence="1">
    <location>
        <begin position="604"/>
        <end position="616"/>
    </location>
</feature>
<feature type="compositionally biased region" description="Polar residues" evidence="1">
    <location>
        <begin position="977"/>
        <end position="991"/>
    </location>
</feature>
<feature type="compositionally biased region" description="Polar residues" evidence="1">
    <location>
        <begin position="777"/>
        <end position="797"/>
    </location>
</feature>
<dbReference type="InParanoid" id="F4RPT8"/>
<feature type="compositionally biased region" description="Basic and acidic residues" evidence="1">
    <location>
        <begin position="183"/>
        <end position="199"/>
    </location>
</feature>